<evidence type="ECO:0000259" key="1">
    <source>
        <dbReference type="PROSITE" id="PS50181"/>
    </source>
</evidence>
<organism evidence="2 3">
    <name type="scientific">Favolaschia claudopus</name>
    <dbReference type="NCBI Taxonomy" id="2862362"/>
    <lineage>
        <taxon>Eukaryota</taxon>
        <taxon>Fungi</taxon>
        <taxon>Dikarya</taxon>
        <taxon>Basidiomycota</taxon>
        <taxon>Agaricomycotina</taxon>
        <taxon>Agaricomycetes</taxon>
        <taxon>Agaricomycetidae</taxon>
        <taxon>Agaricales</taxon>
        <taxon>Marasmiineae</taxon>
        <taxon>Mycenaceae</taxon>
        <taxon>Favolaschia</taxon>
    </lineage>
</organism>
<dbReference type="SUPFAM" id="SSF81383">
    <property type="entry name" value="F-box domain"/>
    <property type="match status" value="1"/>
</dbReference>
<sequence length="350" mass="40246">WLDDYTGRKPYNCQEDNFYYTGVVIGREDFSSSKVEVRRVENYKYDTGWWETLVIEREDEEDVRIQELTACGERKGLPFFCWERPYIYFKNWLRSSSMSIATLDDAAFAERFFHVVDSDHGDCLHRYETPRALPCISYGGIEKTQYDGEIQELLRAARTGSTNIVAAIAAGFRGKDLWPALANDFGAWMITRPDIWPTASPEPDSPCPMPLRSGSETILHTLPQELVLQILPLLPLHDLLSLQLLSHSVRALVSPLLDETLWHHVHSGSFRWVLPVAEVEGEVKRANSVAMKWSPSSLSDSALECVLDSKDFPFVSFIRKCVQGSDSMRNRRRLWGISQQFKLLWEKRYS</sequence>
<feature type="domain" description="F-box" evidence="1">
    <location>
        <begin position="216"/>
        <end position="265"/>
    </location>
</feature>
<reference evidence="2 3" key="1">
    <citation type="journal article" date="2024" name="J Genomics">
        <title>Draft genome sequencing and assembly of Favolaschia claudopus CIRM-BRFM 2984 isolated from oak limbs.</title>
        <authorList>
            <person name="Navarro D."/>
            <person name="Drula E."/>
            <person name="Chaduli D."/>
            <person name="Cazenave R."/>
            <person name="Ahrendt S."/>
            <person name="Wang J."/>
            <person name="Lipzen A."/>
            <person name="Daum C."/>
            <person name="Barry K."/>
            <person name="Grigoriev I.V."/>
            <person name="Favel A."/>
            <person name="Rosso M.N."/>
            <person name="Martin F."/>
        </authorList>
    </citation>
    <scope>NUCLEOTIDE SEQUENCE [LARGE SCALE GENOMIC DNA]</scope>
    <source>
        <strain evidence="2 3">CIRM-BRFM 2984</strain>
    </source>
</reference>
<comment type="caution">
    <text evidence="2">The sequence shown here is derived from an EMBL/GenBank/DDBJ whole genome shotgun (WGS) entry which is preliminary data.</text>
</comment>
<dbReference type="EMBL" id="JAWWNJ010000153">
    <property type="protein sequence ID" value="KAK6981153.1"/>
    <property type="molecule type" value="Genomic_DNA"/>
</dbReference>
<dbReference type="Proteomes" id="UP001362999">
    <property type="component" value="Unassembled WGS sequence"/>
</dbReference>
<gene>
    <name evidence="2" type="ORF">R3P38DRAFT_2578876</name>
</gene>
<evidence type="ECO:0000313" key="3">
    <source>
        <dbReference type="Proteomes" id="UP001362999"/>
    </source>
</evidence>
<name>A0AAV9ZFQ4_9AGAR</name>
<dbReference type="InterPro" id="IPR001810">
    <property type="entry name" value="F-box_dom"/>
</dbReference>
<feature type="non-terminal residue" evidence="2">
    <location>
        <position position="1"/>
    </location>
</feature>
<keyword evidence="3" id="KW-1185">Reference proteome</keyword>
<accession>A0AAV9ZFQ4</accession>
<proteinExistence type="predicted"/>
<evidence type="ECO:0000313" key="2">
    <source>
        <dbReference type="EMBL" id="KAK6981153.1"/>
    </source>
</evidence>
<dbReference type="AlphaFoldDB" id="A0AAV9ZFQ4"/>
<dbReference type="Gene3D" id="1.20.1280.50">
    <property type="match status" value="1"/>
</dbReference>
<protein>
    <recommendedName>
        <fullName evidence="1">F-box domain-containing protein</fullName>
    </recommendedName>
</protein>
<dbReference type="InterPro" id="IPR036047">
    <property type="entry name" value="F-box-like_dom_sf"/>
</dbReference>
<dbReference type="PROSITE" id="PS50181">
    <property type="entry name" value="FBOX"/>
    <property type="match status" value="1"/>
</dbReference>